<evidence type="ECO:0000313" key="2">
    <source>
        <dbReference type="EMBL" id="GIQ87405.1"/>
    </source>
</evidence>
<evidence type="ECO:0000256" key="1">
    <source>
        <dbReference type="SAM" id="MobiDB-lite"/>
    </source>
</evidence>
<dbReference type="Proteomes" id="UP000265618">
    <property type="component" value="Unassembled WGS sequence"/>
</dbReference>
<proteinExistence type="predicted"/>
<evidence type="ECO:0000313" key="3">
    <source>
        <dbReference type="Proteomes" id="UP000265618"/>
    </source>
</evidence>
<protein>
    <submittedName>
        <fullName evidence="2">Uncharacterized protein</fullName>
    </submittedName>
</protein>
<comment type="caution">
    <text evidence="2">The sequence shown here is derived from an EMBL/GenBank/DDBJ whole genome shotgun (WGS) entry which is preliminary data.</text>
</comment>
<organism evidence="2 3">
    <name type="scientific">Kipferlia bialata</name>
    <dbReference type="NCBI Taxonomy" id="797122"/>
    <lineage>
        <taxon>Eukaryota</taxon>
        <taxon>Metamonada</taxon>
        <taxon>Carpediemonas-like organisms</taxon>
        <taxon>Kipferlia</taxon>
    </lineage>
</organism>
<name>A0A9K3GMA3_9EUKA</name>
<feature type="non-terminal residue" evidence="2">
    <location>
        <position position="21"/>
    </location>
</feature>
<gene>
    <name evidence="2" type="ORF">KIPB_009439</name>
</gene>
<feature type="region of interest" description="Disordered" evidence="1">
    <location>
        <begin position="1"/>
        <end position="21"/>
    </location>
</feature>
<accession>A0A9K3GMA3</accession>
<keyword evidence="3" id="KW-1185">Reference proteome</keyword>
<dbReference type="AlphaFoldDB" id="A0A9K3GMA3"/>
<dbReference type="EMBL" id="BDIP01003210">
    <property type="protein sequence ID" value="GIQ87405.1"/>
    <property type="molecule type" value="Genomic_DNA"/>
</dbReference>
<reference evidence="2 3" key="1">
    <citation type="journal article" date="2018" name="PLoS ONE">
        <title>The draft genome of Kipferlia bialata reveals reductive genome evolution in fornicate parasites.</title>
        <authorList>
            <person name="Tanifuji G."/>
            <person name="Takabayashi S."/>
            <person name="Kume K."/>
            <person name="Takagi M."/>
            <person name="Nakayama T."/>
            <person name="Kamikawa R."/>
            <person name="Inagaki Y."/>
            <person name="Hashimoto T."/>
        </authorList>
    </citation>
    <scope>NUCLEOTIDE SEQUENCE [LARGE SCALE GENOMIC DNA]</scope>
    <source>
        <strain evidence="2">NY0173</strain>
    </source>
</reference>
<sequence length="21" mass="2310">MSRTGRTPLPSAAFLFMPNSK</sequence>